<dbReference type="InterPro" id="IPR003675">
    <property type="entry name" value="Rce1/LyrA-like_dom"/>
</dbReference>
<evidence type="ECO:0000259" key="2">
    <source>
        <dbReference type="Pfam" id="PF02517"/>
    </source>
</evidence>
<feature type="transmembrane region" description="Helical" evidence="1">
    <location>
        <begin position="47"/>
        <end position="69"/>
    </location>
</feature>
<dbReference type="PANTHER" id="PTHR43592:SF15">
    <property type="entry name" value="CAAX AMINO TERMINAL PROTEASE FAMILY PROTEIN"/>
    <property type="match status" value="1"/>
</dbReference>
<feature type="domain" description="CAAX prenyl protease 2/Lysostaphin resistance protein A-like" evidence="2">
    <location>
        <begin position="118"/>
        <end position="199"/>
    </location>
</feature>
<dbReference type="RefSeq" id="WP_055331805.1">
    <property type="nucleotide sequence ID" value="NZ_CDNY01000003.1"/>
</dbReference>
<dbReference type="GO" id="GO:0006508">
    <property type="term" value="P:proteolysis"/>
    <property type="evidence" value="ECO:0007669"/>
    <property type="project" value="UniProtKB-KW"/>
</dbReference>
<keyword evidence="1" id="KW-0472">Membrane</keyword>
<feature type="transmembrane region" description="Helical" evidence="1">
    <location>
        <begin position="205"/>
        <end position="223"/>
    </location>
</feature>
<protein>
    <submittedName>
        <fullName evidence="3">CAAX amino terminal protease family protein</fullName>
    </submittedName>
</protein>
<gene>
    <name evidence="3" type="ORF">UMC4404_11071</name>
</gene>
<dbReference type="Proteomes" id="UP000049685">
    <property type="component" value="Unassembled WGS sequence"/>
</dbReference>
<evidence type="ECO:0000313" key="4">
    <source>
        <dbReference type="Proteomes" id="UP000049685"/>
    </source>
</evidence>
<dbReference type="AlphaFoldDB" id="A0A9P1KZ98"/>
<accession>A0A9P1KZ98</accession>
<dbReference type="GO" id="GO:0080120">
    <property type="term" value="P:CAAX-box protein maturation"/>
    <property type="evidence" value="ECO:0007669"/>
    <property type="project" value="UniProtKB-ARBA"/>
</dbReference>
<feature type="transmembrane region" description="Helical" evidence="1">
    <location>
        <begin position="157"/>
        <end position="185"/>
    </location>
</feature>
<feature type="transmembrane region" description="Helical" evidence="1">
    <location>
        <begin position="90"/>
        <end position="113"/>
    </location>
</feature>
<evidence type="ECO:0000313" key="3">
    <source>
        <dbReference type="EMBL" id="CEO33127.1"/>
    </source>
</evidence>
<reference evidence="4" key="1">
    <citation type="submission" date="2015-01" db="EMBL/GenBank/DDBJ databases">
        <authorList>
            <person name="Aslett A.Martin."/>
            <person name="De Silva Nishadi"/>
        </authorList>
    </citation>
    <scope>NUCLEOTIDE SEQUENCE [LARGE SCALE GENOMIC DNA]</scope>
    <source>
        <strain evidence="4">UMC4404</strain>
    </source>
</reference>
<dbReference type="GO" id="GO:0004175">
    <property type="term" value="F:endopeptidase activity"/>
    <property type="evidence" value="ECO:0007669"/>
    <property type="project" value="UniProtKB-ARBA"/>
</dbReference>
<keyword evidence="1" id="KW-0812">Transmembrane</keyword>
<keyword evidence="1" id="KW-1133">Transmembrane helix</keyword>
<proteinExistence type="predicted"/>
<organism evidence="3 4">
    <name type="scientific">Paraclostridium sordellii</name>
    <name type="common">Clostridium sordellii</name>
    <dbReference type="NCBI Taxonomy" id="1505"/>
    <lineage>
        <taxon>Bacteria</taxon>
        <taxon>Bacillati</taxon>
        <taxon>Bacillota</taxon>
        <taxon>Clostridia</taxon>
        <taxon>Peptostreptococcales</taxon>
        <taxon>Peptostreptococcaceae</taxon>
        <taxon>Paraclostridium</taxon>
    </lineage>
</organism>
<dbReference type="PANTHER" id="PTHR43592">
    <property type="entry name" value="CAAX AMINO TERMINAL PROTEASE"/>
    <property type="match status" value="1"/>
</dbReference>
<sequence>MKKSKALILSIGVFASWWIIIYVSLHLGANLNLFMNGIGGEGEIFYLYYYLLAVAITIIIYFFIVPLFIKNKENRKKYIDYFKLNINKHSTTYILIVVIGAVLGYIIFGNLYGRSTFGYIYAIQPPIVEELLFRGLILSILSYSFPKKYAIIISSILFGLIHSMISPINVIGTIFIGIIYCIIVFRTKSILPTMAIHYIQSTNLYQFAFVVTGIIIFEFIFFLKKRKSI</sequence>
<keyword evidence="3" id="KW-0378">Hydrolase</keyword>
<dbReference type="EMBL" id="CDNY01000003">
    <property type="protein sequence ID" value="CEO33127.1"/>
    <property type="molecule type" value="Genomic_DNA"/>
</dbReference>
<feature type="transmembrane region" description="Helical" evidence="1">
    <location>
        <begin position="7"/>
        <end position="27"/>
    </location>
</feature>
<evidence type="ECO:0000256" key="1">
    <source>
        <dbReference type="SAM" id="Phobius"/>
    </source>
</evidence>
<keyword evidence="3" id="KW-0645">Protease</keyword>
<name>A0A9P1KZ98_PARSO</name>
<comment type="caution">
    <text evidence="3">The sequence shown here is derived from an EMBL/GenBank/DDBJ whole genome shotgun (WGS) entry which is preliminary data.</text>
</comment>
<dbReference type="Pfam" id="PF02517">
    <property type="entry name" value="Rce1-like"/>
    <property type="match status" value="1"/>
</dbReference>